<dbReference type="AlphaFoldDB" id="A0ABD3MXM4"/>
<evidence type="ECO:0000256" key="1">
    <source>
        <dbReference type="SAM" id="SignalP"/>
    </source>
</evidence>
<reference evidence="2 3" key="1">
    <citation type="submission" date="2024-10" db="EMBL/GenBank/DDBJ databases">
        <title>Updated reference genomes for cyclostephanoid diatoms.</title>
        <authorList>
            <person name="Roberts W.R."/>
            <person name="Alverson A.J."/>
        </authorList>
    </citation>
    <scope>NUCLEOTIDE SEQUENCE [LARGE SCALE GENOMIC DNA]</scope>
    <source>
        <strain evidence="2 3">AJA010-31</strain>
    </source>
</reference>
<evidence type="ECO:0000313" key="3">
    <source>
        <dbReference type="Proteomes" id="UP001530400"/>
    </source>
</evidence>
<keyword evidence="1" id="KW-0732">Signal</keyword>
<dbReference type="EMBL" id="JALLPJ020001344">
    <property type="protein sequence ID" value="KAL3768568.1"/>
    <property type="molecule type" value="Genomic_DNA"/>
</dbReference>
<comment type="caution">
    <text evidence="2">The sequence shown here is derived from an EMBL/GenBank/DDBJ whole genome shotgun (WGS) entry which is preliminary data.</text>
</comment>
<protein>
    <submittedName>
        <fullName evidence="2">Uncharacterized protein</fullName>
    </submittedName>
</protein>
<gene>
    <name evidence="2" type="ORF">ACHAWO_001517</name>
</gene>
<evidence type="ECO:0000313" key="2">
    <source>
        <dbReference type="EMBL" id="KAL3768568.1"/>
    </source>
</evidence>
<feature type="signal peptide" evidence="1">
    <location>
        <begin position="1"/>
        <end position="25"/>
    </location>
</feature>
<sequence>MVRHLATVILAAASISLISAPIVSATIAKGNAGGDTVAASHRRLTDALDYDSKNSVDSLSRLLEMKSQTRKLDETKNDCGVLFYYHIPGTKGAALNEWLMKLEDANNAQYISSSDDGSFLEKVEKSLDNEGWTIIHAQDDSLSLHLDESKLEKWRETVTKKQCQFVAITNFADTIDYSVAHTYKKFAQCNCTPEVFKERNYDMDTPFDGQLDYLLFNNGEYDGTLETKDKVKRGMEILQKHFDLVLLNNREQFVDTVLKVTGWPSPGPLAEKAHGSLIFTKDLVSQYNKVAAKNGDGDFVDAVGHVYNSDLAYLVAALMDQ</sequence>
<proteinExistence type="predicted"/>
<feature type="chain" id="PRO_5044782938" evidence="1">
    <location>
        <begin position="26"/>
        <end position="321"/>
    </location>
</feature>
<organism evidence="2 3">
    <name type="scientific">Cyclotella atomus</name>
    <dbReference type="NCBI Taxonomy" id="382360"/>
    <lineage>
        <taxon>Eukaryota</taxon>
        <taxon>Sar</taxon>
        <taxon>Stramenopiles</taxon>
        <taxon>Ochrophyta</taxon>
        <taxon>Bacillariophyta</taxon>
        <taxon>Coscinodiscophyceae</taxon>
        <taxon>Thalassiosirophycidae</taxon>
        <taxon>Stephanodiscales</taxon>
        <taxon>Stephanodiscaceae</taxon>
        <taxon>Cyclotella</taxon>
    </lineage>
</organism>
<accession>A0ABD3MXM4</accession>
<dbReference type="Proteomes" id="UP001530400">
    <property type="component" value="Unassembled WGS sequence"/>
</dbReference>
<name>A0ABD3MXM4_9STRA</name>
<keyword evidence="3" id="KW-1185">Reference proteome</keyword>